<evidence type="ECO:0000256" key="1">
    <source>
        <dbReference type="ARBA" id="ARBA00009013"/>
    </source>
</evidence>
<dbReference type="PANTHER" id="PTHR33495">
    <property type="entry name" value="ANTI-SIGMA FACTOR ANTAGONIST TM_1081-RELATED-RELATED"/>
    <property type="match status" value="1"/>
</dbReference>
<dbReference type="InterPro" id="IPR002645">
    <property type="entry name" value="STAS_dom"/>
</dbReference>
<evidence type="ECO:0000259" key="3">
    <source>
        <dbReference type="PROSITE" id="PS50801"/>
    </source>
</evidence>
<evidence type="ECO:0000313" key="5">
    <source>
        <dbReference type="Proteomes" id="UP001302120"/>
    </source>
</evidence>
<dbReference type="PANTHER" id="PTHR33495:SF2">
    <property type="entry name" value="ANTI-SIGMA FACTOR ANTAGONIST TM_1081-RELATED"/>
    <property type="match status" value="1"/>
</dbReference>
<dbReference type="PROSITE" id="PS50801">
    <property type="entry name" value="STAS"/>
    <property type="match status" value="1"/>
</dbReference>
<accession>A0ABU5UC28</accession>
<dbReference type="EMBL" id="JAYGHG010000006">
    <property type="protein sequence ID" value="MEA5580933.1"/>
    <property type="molecule type" value="Genomic_DNA"/>
</dbReference>
<gene>
    <name evidence="4" type="ORF">VB620_06215</name>
</gene>
<sequence length="108" mass="11984">MNPTVKVIEPSGILNAINGNEIRREITYLISTGADIVLIDFENVNFIDSSGLGALVASMQAVKQENGELFICSVNAQVKMIFELTKMDRLFKVFANRDEFNTQVLATQ</sequence>
<dbReference type="InterPro" id="IPR003658">
    <property type="entry name" value="Anti-sigma_ant"/>
</dbReference>
<evidence type="ECO:0000256" key="2">
    <source>
        <dbReference type="RuleBase" id="RU003749"/>
    </source>
</evidence>
<dbReference type="RefSeq" id="WP_323195274.1">
    <property type="nucleotide sequence ID" value="NZ_JAYGHG010000006.1"/>
</dbReference>
<dbReference type="Pfam" id="PF01740">
    <property type="entry name" value="STAS"/>
    <property type="match status" value="1"/>
</dbReference>
<keyword evidence="5" id="KW-1185">Reference proteome</keyword>
<reference evidence="4 5" key="1">
    <citation type="submission" date="2023-12" db="EMBL/GenBank/DDBJ databases">
        <title>Baltic Sea Cyanobacteria.</title>
        <authorList>
            <person name="Delbaje E."/>
            <person name="Fewer D.P."/>
            <person name="Shishido T.K."/>
        </authorList>
    </citation>
    <scope>NUCLEOTIDE SEQUENCE [LARGE SCALE GENOMIC DNA]</scope>
    <source>
        <strain evidence="4 5">UHCC-0300</strain>
    </source>
</reference>
<evidence type="ECO:0000313" key="4">
    <source>
        <dbReference type="EMBL" id="MEA5580933.1"/>
    </source>
</evidence>
<dbReference type="SUPFAM" id="SSF52091">
    <property type="entry name" value="SpoIIaa-like"/>
    <property type="match status" value="1"/>
</dbReference>
<protein>
    <recommendedName>
        <fullName evidence="2">Anti-sigma factor antagonist</fullName>
    </recommendedName>
</protein>
<name>A0ABU5UC28_9CYAN</name>
<dbReference type="CDD" id="cd07043">
    <property type="entry name" value="STAS_anti-anti-sigma_factors"/>
    <property type="match status" value="1"/>
</dbReference>
<organism evidence="4 5">
    <name type="scientific">Nodularia harveyana UHCC-0300</name>
    <dbReference type="NCBI Taxonomy" id="2974287"/>
    <lineage>
        <taxon>Bacteria</taxon>
        <taxon>Bacillati</taxon>
        <taxon>Cyanobacteriota</taxon>
        <taxon>Cyanophyceae</taxon>
        <taxon>Nostocales</taxon>
        <taxon>Nodulariaceae</taxon>
        <taxon>Nodularia</taxon>
    </lineage>
</organism>
<dbReference type="NCBIfam" id="TIGR00377">
    <property type="entry name" value="ant_ant_sig"/>
    <property type="match status" value="1"/>
</dbReference>
<comment type="similarity">
    <text evidence="1 2">Belongs to the anti-sigma-factor antagonist family.</text>
</comment>
<proteinExistence type="inferred from homology"/>
<dbReference type="Proteomes" id="UP001302120">
    <property type="component" value="Unassembled WGS sequence"/>
</dbReference>
<comment type="caution">
    <text evidence="4">The sequence shown here is derived from an EMBL/GenBank/DDBJ whole genome shotgun (WGS) entry which is preliminary data.</text>
</comment>
<dbReference type="Gene3D" id="3.30.750.24">
    <property type="entry name" value="STAS domain"/>
    <property type="match status" value="1"/>
</dbReference>
<dbReference type="InterPro" id="IPR036513">
    <property type="entry name" value="STAS_dom_sf"/>
</dbReference>
<feature type="domain" description="STAS" evidence="3">
    <location>
        <begin position="1"/>
        <end position="107"/>
    </location>
</feature>